<feature type="region of interest" description="Disordered" evidence="1">
    <location>
        <begin position="383"/>
        <end position="412"/>
    </location>
</feature>
<keyword evidence="4" id="KW-1185">Reference proteome</keyword>
<evidence type="ECO:0000313" key="4">
    <source>
        <dbReference type="Proteomes" id="UP000041254"/>
    </source>
</evidence>
<reference evidence="3 4" key="1">
    <citation type="submission" date="2014-11" db="EMBL/GenBank/DDBJ databases">
        <authorList>
            <person name="Zhu J."/>
            <person name="Qi W."/>
            <person name="Song R."/>
        </authorList>
    </citation>
    <scope>NUCLEOTIDE SEQUENCE [LARGE SCALE GENOMIC DNA]</scope>
</reference>
<dbReference type="InParanoid" id="A0A0G4H1H3"/>
<dbReference type="EMBL" id="CDMY01000938">
    <property type="protein sequence ID" value="CEM37452.1"/>
    <property type="molecule type" value="Genomic_DNA"/>
</dbReference>
<feature type="transmembrane region" description="Helical" evidence="2">
    <location>
        <begin position="47"/>
        <end position="73"/>
    </location>
</feature>
<protein>
    <submittedName>
        <fullName evidence="3">Uncharacterized protein</fullName>
    </submittedName>
</protein>
<feature type="compositionally biased region" description="Basic and acidic residues" evidence="1">
    <location>
        <begin position="393"/>
        <end position="403"/>
    </location>
</feature>
<keyword evidence="2" id="KW-0472">Membrane</keyword>
<gene>
    <name evidence="3" type="ORF">Vbra_19278</name>
</gene>
<accession>A0A0G4H1H3</accession>
<evidence type="ECO:0000256" key="1">
    <source>
        <dbReference type="SAM" id="MobiDB-lite"/>
    </source>
</evidence>
<name>A0A0G4H1H3_VITBC</name>
<feature type="region of interest" description="Disordered" evidence="1">
    <location>
        <begin position="1"/>
        <end position="26"/>
    </location>
</feature>
<organism evidence="3 4">
    <name type="scientific">Vitrella brassicaformis (strain CCMP3155)</name>
    <dbReference type="NCBI Taxonomy" id="1169540"/>
    <lineage>
        <taxon>Eukaryota</taxon>
        <taxon>Sar</taxon>
        <taxon>Alveolata</taxon>
        <taxon>Colpodellida</taxon>
        <taxon>Vitrellaceae</taxon>
        <taxon>Vitrella</taxon>
    </lineage>
</organism>
<evidence type="ECO:0000313" key="3">
    <source>
        <dbReference type="EMBL" id="CEM37452.1"/>
    </source>
</evidence>
<dbReference type="AlphaFoldDB" id="A0A0G4H1H3"/>
<dbReference type="Proteomes" id="UP000041254">
    <property type="component" value="Unassembled WGS sequence"/>
</dbReference>
<keyword evidence="2" id="KW-1133">Transmembrane helix</keyword>
<dbReference type="VEuPathDB" id="CryptoDB:Vbra_19278"/>
<sequence>MFYPMATRGVRGLPTTARTPPPSDEEEGWMKHRIVFPTKNLSEVLPWMIKALLIFGGLLFCVFCNVTFLGFVFDTRTANAIKDSHSMTPTLSRGEKTIGSLFKESRSGPMNAVQPFPMARAYRECRSAPAEENDRESGQELPRSCSGQNIVSNRLTCTSAPADLIETMLTDYPVAEPQFATAEAPLQHHQLIYPPQRTDEGRRGIRIGLKHPAMQQQLTSRAAACILHLLRYADPTATDGDDIDYRHALWRLAKLVGCLVFRCGSQLSVAQLNFYGCVEWGVEAGLLRVVLPMTTSLLSAAPPGTHNTLLIRPLFVLLKDIFGIPQLMARLQCDILRAFADMEVGFDDFKGDGCTLTRLTAPPPVERNNDLRVNTVRMDTTAMNGRRKRVRRSNCERRGRHELQACPQETEG</sequence>
<proteinExistence type="predicted"/>
<keyword evidence="2" id="KW-0812">Transmembrane</keyword>
<evidence type="ECO:0000256" key="2">
    <source>
        <dbReference type="SAM" id="Phobius"/>
    </source>
</evidence>